<dbReference type="Gene3D" id="3.10.350.10">
    <property type="entry name" value="LysM domain"/>
    <property type="match status" value="1"/>
</dbReference>
<dbReference type="CDD" id="cd00118">
    <property type="entry name" value="LysM"/>
    <property type="match status" value="1"/>
</dbReference>
<reference evidence="4" key="1">
    <citation type="submission" date="2017-09" db="EMBL/GenBank/DDBJ databases">
        <title>Depth-based differentiation of microbial function through sediment-hosted aquifers and enrichment of novel symbionts in the deep terrestrial subsurface.</title>
        <authorList>
            <person name="Probst A.J."/>
            <person name="Ladd B."/>
            <person name="Jarett J.K."/>
            <person name="Geller-Mcgrath D.E."/>
            <person name="Sieber C.M.K."/>
            <person name="Emerson J.B."/>
            <person name="Anantharaman K."/>
            <person name="Thomas B.C."/>
            <person name="Malmstrom R."/>
            <person name="Stieglmeier M."/>
            <person name="Klingl A."/>
            <person name="Woyke T."/>
            <person name="Ryan C.M."/>
            <person name="Banfield J.F."/>
        </authorList>
    </citation>
    <scope>NUCLEOTIDE SEQUENCE [LARGE SCALE GENOMIC DNA]</scope>
</reference>
<sequence length="150" mass="16740">MPRKPKRSEDIRNLIKKNSLNFIIGLIVVISAIGSGIGLITYQLISRNNKPVIQTKKNTTPPLKIYTVNEGDSLWTIAETNYGSGYNAIDIIKANKLQDPNNLIKGQKLLIPIVTPLFPTRGEINGDENNQTNQVTSNQEVYLVQPGDYY</sequence>
<dbReference type="SMART" id="SM00257">
    <property type="entry name" value="LysM"/>
    <property type="match status" value="1"/>
</dbReference>
<dbReference type="AlphaFoldDB" id="A0A2M7LYT1"/>
<accession>A0A2M7LYT1</accession>
<dbReference type="PROSITE" id="PS51782">
    <property type="entry name" value="LYSM"/>
    <property type="match status" value="1"/>
</dbReference>
<gene>
    <name evidence="3" type="ORF">COZ39_02305</name>
</gene>
<dbReference type="Proteomes" id="UP000229708">
    <property type="component" value="Unassembled WGS sequence"/>
</dbReference>
<keyword evidence="1" id="KW-0472">Membrane</keyword>
<evidence type="ECO:0000256" key="1">
    <source>
        <dbReference type="SAM" id="Phobius"/>
    </source>
</evidence>
<feature type="domain" description="LysM" evidence="2">
    <location>
        <begin position="64"/>
        <end position="111"/>
    </location>
</feature>
<feature type="transmembrane region" description="Helical" evidence="1">
    <location>
        <begin position="20"/>
        <end position="45"/>
    </location>
</feature>
<dbReference type="Pfam" id="PF01476">
    <property type="entry name" value="LysM"/>
    <property type="match status" value="1"/>
</dbReference>
<keyword evidence="1" id="KW-1133">Transmembrane helix</keyword>
<dbReference type="SUPFAM" id="SSF54106">
    <property type="entry name" value="LysM domain"/>
    <property type="match status" value="1"/>
</dbReference>
<dbReference type="EMBL" id="PFJI01000104">
    <property type="protein sequence ID" value="PIX73250.1"/>
    <property type="molecule type" value="Genomic_DNA"/>
</dbReference>
<proteinExistence type="predicted"/>
<feature type="non-terminal residue" evidence="3">
    <location>
        <position position="150"/>
    </location>
</feature>
<evidence type="ECO:0000313" key="3">
    <source>
        <dbReference type="EMBL" id="PIX73250.1"/>
    </source>
</evidence>
<dbReference type="InterPro" id="IPR018392">
    <property type="entry name" value="LysM"/>
</dbReference>
<dbReference type="InterPro" id="IPR036779">
    <property type="entry name" value="LysM_dom_sf"/>
</dbReference>
<protein>
    <recommendedName>
        <fullName evidence="2">LysM domain-containing protein</fullName>
    </recommendedName>
</protein>
<organism evidence="3 4">
    <name type="scientific">Candidatus Roizmanbacteria bacterium CG_4_10_14_3_um_filter_33_21</name>
    <dbReference type="NCBI Taxonomy" id="1974830"/>
    <lineage>
        <taxon>Bacteria</taxon>
        <taxon>Candidatus Roizmaniibacteriota</taxon>
    </lineage>
</organism>
<keyword evidence="1" id="KW-0812">Transmembrane</keyword>
<evidence type="ECO:0000313" key="4">
    <source>
        <dbReference type="Proteomes" id="UP000229708"/>
    </source>
</evidence>
<name>A0A2M7LYT1_9BACT</name>
<evidence type="ECO:0000259" key="2">
    <source>
        <dbReference type="PROSITE" id="PS51782"/>
    </source>
</evidence>
<comment type="caution">
    <text evidence="3">The sequence shown here is derived from an EMBL/GenBank/DDBJ whole genome shotgun (WGS) entry which is preliminary data.</text>
</comment>